<accession>A0ABV3JR16</accession>
<protein>
    <submittedName>
        <fullName evidence="7">LysR family transcriptional regulator</fullName>
    </submittedName>
</protein>
<reference evidence="7 8" key="1">
    <citation type="submission" date="2024-06" db="EMBL/GenBank/DDBJ databases">
        <title>The Natural Products Discovery Center: Release of the First 8490 Sequenced Strains for Exploring Actinobacteria Biosynthetic Diversity.</title>
        <authorList>
            <person name="Kalkreuter E."/>
            <person name="Kautsar S.A."/>
            <person name="Yang D."/>
            <person name="Bader C.D."/>
            <person name="Teijaro C.N."/>
            <person name="Fluegel L."/>
            <person name="Davis C.M."/>
            <person name="Simpson J.R."/>
            <person name="Lauterbach L."/>
            <person name="Steele A.D."/>
            <person name="Gui C."/>
            <person name="Meng S."/>
            <person name="Li G."/>
            <person name="Viehrig K."/>
            <person name="Ye F."/>
            <person name="Su P."/>
            <person name="Kiefer A.F."/>
            <person name="Nichols A."/>
            <person name="Cepeda A.J."/>
            <person name="Yan W."/>
            <person name="Fan B."/>
            <person name="Jiang Y."/>
            <person name="Adhikari A."/>
            <person name="Zheng C.-J."/>
            <person name="Schuster L."/>
            <person name="Cowan T.M."/>
            <person name="Smanski M.J."/>
            <person name="Chevrette M.G."/>
            <person name="De Carvalho L.P.S."/>
            <person name="Shen B."/>
        </authorList>
    </citation>
    <scope>NUCLEOTIDE SEQUENCE [LARGE SCALE GENOMIC DNA]</scope>
    <source>
        <strain evidence="7 8">NPDC052347</strain>
    </source>
</reference>
<keyword evidence="2" id="KW-0805">Transcription regulation</keyword>
<dbReference type="InterPro" id="IPR036390">
    <property type="entry name" value="WH_DNA-bd_sf"/>
</dbReference>
<evidence type="ECO:0000313" key="8">
    <source>
        <dbReference type="Proteomes" id="UP001552594"/>
    </source>
</evidence>
<organism evidence="7 8">
    <name type="scientific">Streptomyces orinoci</name>
    <name type="common">Streptoverticillium orinoci</name>
    <dbReference type="NCBI Taxonomy" id="67339"/>
    <lineage>
        <taxon>Bacteria</taxon>
        <taxon>Bacillati</taxon>
        <taxon>Actinomycetota</taxon>
        <taxon>Actinomycetes</taxon>
        <taxon>Kitasatosporales</taxon>
        <taxon>Streptomycetaceae</taxon>
        <taxon>Streptomyces</taxon>
    </lineage>
</organism>
<dbReference type="EMBL" id="JBFAUK010000002">
    <property type="protein sequence ID" value="MEV5505341.1"/>
    <property type="molecule type" value="Genomic_DNA"/>
</dbReference>
<dbReference type="InterPro" id="IPR000847">
    <property type="entry name" value="LysR_HTH_N"/>
</dbReference>
<dbReference type="PANTHER" id="PTHR30346:SF28">
    <property type="entry name" value="HTH-TYPE TRANSCRIPTIONAL REGULATOR CYNR"/>
    <property type="match status" value="1"/>
</dbReference>
<dbReference type="PANTHER" id="PTHR30346">
    <property type="entry name" value="TRANSCRIPTIONAL DUAL REGULATOR HCAR-RELATED"/>
    <property type="match status" value="1"/>
</dbReference>
<dbReference type="SUPFAM" id="SSF53850">
    <property type="entry name" value="Periplasmic binding protein-like II"/>
    <property type="match status" value="1"/>
</dbReference>
<evidence type="ECO:0000313" key="7">
    <source>
        <dbReference type="EMBL" id="MEV5505341.1"/>
    </source>
</evidence>
<feature type="compositionally biased region" description="Low complexity" evidence="5">
    <location>
        <begin position="304"/>
        <end position="320"/>
    </location>
</feature>
<dbReference type="RefSeq" id="WP_109278520.1">
    <property type="nucleotide sequence ID" value="NZ_JBFAUK010000002.1"/>
</dbReference>
<comment type="caution">
    <text evidence="7">The sequence shown here is derived from an EMBL/GenBank/DDBJ whole genome shotgun (WGS) entry which is preliminary data.</text>
</comment>
<dbReference type="Gene3D" id="1.10.10.10">
    <property type="entry name" value="Winged helix-like DNA-binding domain superfamily/Winged helix DNA-binding domain"/>
    <property type="match status" value="1"/>
</dbReference>
<evidence type="ECO:0000256" key="3">
    <source>
        <dbReference type="ARBA" id="ARBA00023125"/>
    </source>
</evidence>
<evidence type="ECO:0000256" key="4">
    <source>
        <dbReference type="ARBA" id="ARBA00023163"/>
    </source>
</evidence>
<evidence type="ECO:0000256" key="1">
    <source>
        <dbReference type="ARBA" id="ARBA00009437"/>
    </source>
</evidence>
<name>A0ABV3JR16_STRON</name>
<dbReference type="PRINTS" id="PR00039">
    <property type="entry name" value="HTHLYSR"/>
</dbReference>
<comment type="similarity">
    <text evidence="1">Belongs to the LysR transcriptional regulatory family.</text>
</comment>
<dbReference type="SUPFAM" id="SSF46785">
    <property type="entry name" value="Winged helix' DNA-binding domain"/>
    <property type="match status" value="1"/>
</dbReference>
<keyword evidence="4" id="KW-0804">Transcription</keyword>
<keyword evidence="8" id="KW-1185">Reference proteome</keyword>
<dbReference type="Gene3D" id="3.40.190.290">
    <property type="match status" value="1"/>
</dbReference>
<evidence type="ECO:0000259" key="6">
    <source>
        <dbReference type="PROSITE" id="PS50931"/>
    </source>
</evidence>
<dbReference type="InterPro" id="IPR036388">
    <property type="entry name" value="WH-like_DNA-bd_sf"/>
</dbReference>
<sequence length="330" mass="34626">MELRQLEYFVAVVEEASFTRAAERLHIAQPGVSAQVRKLERELGQELLDRTGRTICPTEAGLAVLPYARAALAAVDAARHAVEELTGLVRGQVTLGTVTSLGPAIRLPELLDTFHRAHPAVEIGLQEDTSERLLQSLRNGGVDLAVVSLAGDPPEGIGCRVVARETLVLAVAHDDPLAGRTETGLEVLAQRPLMCLPRGTGLRTIVDRACAVAGVRPKVAFEAGDPNTLAQLTGRGLGIAVLPESLVRYYAAELTAVNTRPVLRGSLALAWRTAGPVSPGARAFLRHAQALLPPADQGRPGVRGAPLKAPGLPPAEAAAPVRSATPTPPG</sequence>
<dbReference type="PROSITE" id="PS50931">
    <property type="entry name" value="HTH_LYSR"/>
    <property type="match status" value="1"/>
</dbReference>
<proteinExistence type="inferred from homology"/>
<feature type="region of interest" description="Disordered" evidence="5">
    <location>
        <begin position="295"/>
        <end position="330"/>
    </location>
</feature>
<dbReference type="InterPro" id="IPR005119">
    <property type="entry name" value="LysR_subst-bd"/>
</dbReference>
<evidence type="ECO:0000256" key="5">
    <source>
        <dbReference type="SAM" id="MobiDB-lite"/>
    </source>
</evidence>
<dbReference type="CDD" id="cd08436">
    <property type="entry name" value="PBP2_LTTR_like_3"/>
    <property type="match status" value="1"/>
</dbReference>
<dbReference type="Pfam" id="PF00126">
    <property type="entry name" value="HTH_1"/>
    <property type="match status" value="1"/>
</dbReference>
<evidence type="ECO:0000256" key="2">
    <source>
        <dbReference type="ARBA" id="ARBA00023015"/>
    </source>
</evidence>
<dbReference type="Pfam" id="PF03466">
    <property type="entry name" value="LysR_substrate"/>
    <property type="match status" value="1"/>
</dbReference>
<dbReference type="Proteomes" id="UP001552594">
    <property type="component" value="Unassembled WGS sequence"/>
</dbReference>
<gene>
    <name evidence="7" type="ORF">AB0L16_02550</name>
</gene>
<feature type="domain" description="HTH lysR-type" evidence="6">
    <location>
        <begin position="1"/>
        <end position="58"/>
    </location>
</feature>
<keyword evidence="3" id="KW-0238">DNA-binding</keyword>